<dbReference type="Gene3D" id="3.30.9.10">
    <property type="entry name" value="D-Amino Acid Oxidase, subunit A, domain 2"/>
    <property type="match status" value="1"/>
</dbReference>
<dbReference type="InterPro" id="IPR036188">
    <property type="entry name" value="FAD/NAD-bd_sf"/>
</dbReference>
<feature type="domain" description="FAD dependent oxidoreductase" evidence="1">
    <location>
        <begin position="5"/>
        <end position="326"/>
    </location>
</feature>
<gene>
    <name evidence="2" type="ORF">BXY82_0164</name>
</gene>
<dbReference type="GO" id="GO:0005737">
    <property type="term" value="C:cytoplasm"/>
    <property type="evidence" value="ECO:0007669"/>
    <property type="project" value="TreeGrafter"/>
</dbReference>
<dbReference type="Pfam" id="PF01266">
    <property type="entry name" value="DAO"/>
    <property type="match status" value="1"/>
</dbReference>
<dbReference type="AlphaFoldDB" id="A0A4R7Q5F2"/>
<name>A0A4R7Q5F2_9FLAO</name>
<evidence type="ECO:0000313" key="3">
    <source>
        <dbReference type="Proteomes" id="UP000294689"/>
    </source>
</evidence>
<dbReference type="EMBL" id="SOBW01000007">
    <property type="protein sequence ID" value="TDU42765.1"/>
    <property type="molecule type" value="Genomic_DNA"/>
</dbReference>
<dbReference type="Gene3D" id="3.50.50.60">
    <property type="entry name" value="FAD/NAD(P)-binding domain"/>
    <property type="match status" value="1"/>
</dbReference>
<keyword evidence="3" id="KW-1185">Reference proteome</keyword>
<dbReference type="PANTHER" id="PTHR13847">
    <property type="entry name" value="SARCOSINE DEHYDROGENASE-RELATED"/>
    <property type="match status" value="1"/>
</dbReference>
<accession>A0A4R7Q5F2</accession>
<organism evidence="2 3">
    <name type="scientific">Gelidibacter sediminis</name>
    <dbReference type="NCBI Taxonomy" id="1608710"/>
    <lineage>
        <taxon>Bacteria</taxon>
        <taxon>Pseudomonadati</taxon>
        <taxon>Bacteroidota</taxon>
        <taxon>Flavobacteriia</taxon>
        <taxon>Flavobacteriales</taxon>
        <taxon>Flavobacteriaceae</taxon>
        <taxon>Gelidibacter</taxon>
    </lineage>
</organism>
<comment type="caution">
    <text evidence="2">The sequence shown here is derived from an EMBL/GenBank/DDBJ whole genome shotgun (WGS) entry which is preliminary data.</text>
</comment>
<dbReference type="SUPFAM" id="SSF51971">
    <property type="entry name" value="Nucleotide-binding domain"/>
    <property type="match status" value="1"/>
</dbReference>
<dbReference type="SUPFAM" id="SSF54373">
    <property type="entry name" value="FAD-linked reductases, C-terminal domain"/>
    <property type="match status" value="1"/>
</dbReference>
<dbReference type="Proteomes" id="UP000294689">
    <property type="component" value="Unassembled WGS sequence"/>
</dbReference>
<proteinExistence type="predicted"/>
<evidence type="ECO:0000313" key="2">
    <source>
        <dbReference type="EMBL" id="TDU42765.1"/>
    </source>
</evidence>
<reference evidence="2 3" key="1">
    <citation type="submission" date="2019-03" db="EMBL/GenBank/DDBJ databases">
        <title>Genomic Encyclopedia of Archaeal and Bacterial Type Strains, Phase II (KMG-II): from individual species to whole genera.</title>
        <authorList>
            <person name="Goeker M."/>
        </authorList>
    </citation>
    <scope>NUCLEOTIDE SEQUENCE [LARGE SCALE GENOMIC DNA]</scope>
    <source>
        <strain evidence="2 3">DSM 28135</strain>
    </source>
</reference>
<dbReference type="RefSeq" id="WP_133756279.1">
    <property type="nucleotide sequence ID" value="NZ_SOBW01000007.1"/>
</dbReference>
<dbReference type="InterPro" id="IPR006076">
    <property type="entry name" value="FAD-dep_OxRdtase"/>
</dbReference>
<dbReference type="OrthoDB" id="214253at2"/>
<sequence length="349" mass="39539">MKQVDYIIVGCGLAGISFCEELRAQNKSFVVFDDHSQQSSIVAAGLYNPVILKRFTAVWKAKEQLTLSASFYEHLEKLLGVKLDYKLPVYRRFASIEEQNDWFTASDQPTLAVYLHPKVMSNTNPAIEAPFGFGKVLETGRIDTSTLLQHYKLYLKTNNNYITERFDYAALSIDESHVNYKNINARFVVFAEGFGMVQNPFFNHLPLNVAKGEVLTIKAPELKMEFILKSSIFVVPELDDCYSVGATYNWEDKTHAITSKAKTELIEKLKGLLSCQFEVLNQVAGIRPTVKDRRPLVGKHPKHHNIAILNGLGTRGVMIGPYVAKSLFQHLEYGTALERDIDIKRFHSK</sequence>
<protein>
    <submittedName>
        <fullName evidence="2">Glycine/D-amino acid oxidase-like deaminating enzyme</fullName>
    </submittedName>
</protein>
<evidence type="ECO:0000259" key="1">
    <source>
        <dbReference type="Pfam" id="PF01266"/>
    </source>
</evidence>